<accession>A0ABY8IMT1</accession>
<dbReference type="RefSeq" id="WP_153816490.1">
    <property type="nucleotide sequence ID" value="NZ_CP117268.1"/>
</dbReference>
<proteinExistence type="predicted"/>
<keyword evidence="2" id="KW-1185">Reference proteome</keyword>
<organism evidence="1 2">
    <name type="scientific">Rhizobium rhododendri</name>
    <dbReference type="NCBI Taxonomy" id="2506430"/>
    <lineage>
        <taxon>Bacteria</taxon>
        <taxon>Pseudomonadati</taxon>
        <taxon>Pseudomonadota</taxon>
        <taxon>Alphaproteobacteria</taxon>
        <taxon>Hyphomicrobiales</taxon>
        <taxon>Rhizobiaceae</taxon>
        <taxon>Rhizobium/Agrobacterium group</taxon>
        <taxon>Rhizobium</taxon>
    </lineage>
</organism>
<evidence type="ECO:0000313" key="1">
    <source>
        <dbReference type="EMBL" id="WFS25033.1"/>
    </source>
</evidence>
<sequence length="52" mass="5571">MTIESGAPVIVAELPALQPLAQLPSNKSRKIFMAASPFDPNENREGQPPQAI</sequence>
<reference evidence="1 2" key="1">
    <citation type="journal article" date="2019" name="Phytopathology">
        <title>A Novel Group of Rhizobium tumorigenes-Like Agrobacteria Associated with Crown Gall Disease of Rhododendron and Blueberry.</title>
        <authorList>
            <person name="Kuzmanovic N."/>
            <person name="Behrens P."/>
            <person name="Idczak E."/>
            <person name="Wagner S."/>
            <person name="Gotz M."/>
            <person name="Sproer C."/>
            <person name="Bunk B."/>
            <person name="Overmann J."/>
            <person name="Smalla K."/>
        </authorList>
    </citation>
    <scope>NUCLEOTIDE SEQUENCE [LARGE SCALE GENOMIC DNA]</scope>
    <source>
        <strain evidence="2">rho-6.2</strain>
    </source>
</reference>
<dbReference type="EMBL" id="CP117268">
    <property type="protein sequence ID" value="WFS25033.1"/>
    <property type="molecule type" value="Genomic_DNA"/>
</dbReference>
<evidence type="ECO:0000313" key="2">
    <source>
        <dbReference type="Proteomes" id="UP000318939"/>
    </source>
</evidence>
<reference evidence="1 2" key="2">
    <citation type="journal article" date="2023" name="MicrobiologyOpen">
        <title>Genomics of the tumorigenes clade of the family Rhizobiaceae and description of Rhizobium rhododendri sp. nov.</title>
        <authorList>
            <person name="Kuzmanovic N."/>
            <person name="diCenzo G.C."/>
            <person name="Bunk B."/>
            <person name="Sproeer C."/>
            <person name="Fruehling A."/>
            <person name="Neumann-Schaal M."/>
            <person name="Overmann J."/>
            <person name="Smalla K."/>
        </authorList>
    </citation>
    <scope>NUCLEOTIDE SEQUENCE [LARGE SCALE GENOMIC DNA]</scope>
    <source>
        <strain evidence="2">rho-6.2</strain>
        <plasmid evidence="1 2">unnamed1</plasmid>
    </source>
</reference>
<protein>
    <submittedName>
        <fullName evidence="1">Uncharacterized protein</fullName>
    </submittedName>
</protein>
<name>A0ABY8IMT1_9HYPH</name>
<gene>
    <name evidence="1" type="ORF">PR018_22360</name>
</gene>
<keyword evidence="1" id="KW-0614">Plasmid</keyword>
<dbReference type="Proteomes" id="UP000318939">
    <property type="component" value="Plasmid unnamed1"/>
</dbReference>
<geneLocation type="plasmid" evidence="1 2">
    <name>unnamed1</name>
</geneLocation>